<name>A0A4Q9L2C4_9MICR</name>
<sequence>MLYLCGIVGLKFDILIYDENECIKGNSSNDKCDIINEMNEKCKYGIDRDVCIGNNTCDATEKNEKCKYVSDRDVFIGNNTCDATEKRTYVRAMDVCRDNEVCDAIKETEKCIYVSESDAIMNYDTFKEYLK</sequence>
<dbReference type="Proteomes" id="UP000293045">
    <property type="component" value="Unassembled WGS sequence"/>
</dbReference>
<dbReference type="EMBL" id="PIXR01001620">
    <property type="protein sequence ID" value="TBU00640.1"/>
    <property type="molecule type" value="Genomic_DNA"/>
</dbReference>
<proteinExistence type="predicted"/>
<evidence type="ECO:0000313" key="2">
    <source>
        <dbReference type="Proteomes" id="UP000293045"/>
    </source>
</evidence>
<dbReference type="VEuPathDB" id="MicrosporidiaDB:CWI39_1620p0010"/>
<accession>A0A4Q9L2C4</accession>
<protein>
    <submittedName>
        <fullName evidence="1">Uncharacterized protein</fullName>
    </submittedName>
</protein>
<evidence type="ECO:0000313" key="1">
    <source>
        <dbReference type="EMBL" id="TBU00640.1"/>
    </source>
</evidence>
<reference evidence="1 2" key="1">
    <citation type="submission" date="2017-12" db="EMBL/GenBank/DDBJ databases">
        <authorList>
            <person name="Pombert J.-F."/>
            <person name="Haag K.L."/>
            <person name="Ebert D."/>
        </authorList>
    </citation>
    <scope>NUCLEOTIDE SEQUENCE [LARGE SCALE GENOMIC DNA]</scope>
    <source>
        <strain evidence="1">IL-BN-2</strain>
    </source>
</reference>
<dbReference type="AlphaFoldDB" id="A0A4Q9L2C4"/>
<organism evidence="1 2">
    <name type="scientific">Hamiltosporidium magnivora</name>
    <dbReference type="NCBI Taxonomy" id="148818"/>
    <lineage>
        <taxon>Eukaryota</taxon>
        <taxon>Fungi</taxon>
        <taxon>Fungi incertae sedis</taxon>
        <taxon>Microsporidia</taxon>
        <taxon>Dubosqiidae</taxon>
        <taxon>Hamiltosporidium</taxon>
    </lineage>
</organism>
<gene>
    <name evidence="1" type="ORF">CWI39_1620p0010</name>
</gene>
<dbReference type="VEuPathDB" id="MicrosporidiaDB:CWI36_1533p0010"/>
<comment type="caution">
    <text evidence="1">The sequence shown here is derived from an EMBL/GenBank/DDBJ whole genome shotgun (WGS) entry which is preliminary data.</text>
</comment>